<comment type="caution">
    <text evidence="2">The sequence shown here is derived from an EMBL/GenBank/DDBJ whole genome shotgun (WGS) entry which is preliminary data.</text>
</comment>
<feature type="transmembrane region" description="Helical" evidence="1">
    <location>
        <begin position="56"/>
        <end position="82"/>
    </location>
</feature>
<keyword evidence="1" id="KW-1133">Transmembrane helix</keyword>
<sequence length="227" mass="26139">MLDTGSESTVYGTYNPATDEITIYDDRIERDGVDRKAVEVHEQLHRWQFQTIPEMFLLLVALTLLSYLFGVIGVLTLNHLWILNAAALYYFPRAVIEIPVYAATFFRTGSYTFGFLSPFMMLAWFYAIGLAMQTGGAWMLYDPGFVPRRVRPFLGDRWRQKYRGTPEPFLLQEEKNGGTSQRKYHQKGRELGKQIGRRLDATTFTLLKRLTGKEIDLFRPSTGETGE</sequence>
<evidence type="ECO:0000313" key="2">
    <source>
        <dbReference type="EMBL" id="NUB91126.1"/>
    </source>
</evidence>
<gene>
    <name evidence="2" type="ORF">HT576_08840</name>
</gene>
<accession>A0A8J8GK85</accession>
<name>A0A8J8GK85_9EURY</name>
<evidence type="ECO:0000256" key="1">
    <source>
        <dbReference type="SAM" id="Phobius"/>
    </source>
</evidence>
<organism evidence="2 3">
    <name type="scientific">Haloterrigena gelatinilytica</name>
    <dbReference type="NCBI Taxonomy" id="2741724"/>
    <lineage>
        <taxon>Archaea</taxon>
        <taxon>Methanobacteriati</taxon>
        <taxon>Methanobacteriota</taxon>
        <taxon>Stenosarchaea group</taxon>
        <taxon>Halobacteria</taxon>
        <taxon>Halobacteriales</taxon>
        <taxon>Natrialbaceae</taxon>
        <taxon>Haloterrigena</taxon>
    </lineage>
</organism>
<protein>
    <submittedName>
        <fullName evidence="2">Uncharacterized protein</fullName>
    </submittedName>
</protein>
<reference evidence="2" key="1">
    <citation type="submission" date="2020-06" db="EMBL/GenBank/DDBJ databases">
        <title>Haloterrigena sp. nov., an extremely halophilic archaeon isolated from a saline sediment.</title>
        <authorList>
            <person name="Liu B.-B."/>
        </authorList>
    </citation>
    <scope>NUCLEOTIDE SEQUENCE</scope>
    <source>
        <strain evidence="2">SYSU A121-1</strain>
    </source>
</reference>
<dbReference type="AlphaFoldDB" id="A0A8J8GK85"/>
<dbReference type="EMBL" id="JABURA010000001">
    <property type="protein sequence ID" value="NUB91126.1"/>
    <property type="molecule type" value="Genomic_DNA"/>
</dbReference>
<dbReference type="Proteomes" id="UP000728647">
    <property type="component" value="Unassembled WGS sequence"/>
</dbReference>
<keyword evidence="1" id="KW-0812">Transmembrane</keyword>
<proteinExistence type="predicted"/>
<keyword evidence="1" id="KW-0472">Membrane</keyword>
<evidence type="ECO:0000313" key="3">
    <source>
        <dbReference type="Proteomes" id="UP000728647"/>
    </source>
</evidence>
<feature type="transmembrane region" description="Helical" evidence="1">
    <location>
        <begin position="119"/>
        <end position="141"/>
    </location>
</feature>
<dbReference type="RefSeq" id="WP_174701791.1">
    <property type="nucleotide sequence ID" value="NZ_JABURA010000001.1"/>
</dbReference>